<dbReference type="AlphaFoldDB" id="E7RR28"/>
<sequence length="43" mass="5249">MQYWKHHIRNYSKYDKVVICFKISIFAILETSVSLDDYVCFML</sequence>
<dbReference type="EMBL" id="AEPE02000005">
    <property type="protein sequence ID" value="EFZ36716.1"/>
    <property type="molecule type" value="Genomic_DNA"/>
</dbReference>
<dbReference type="HOGENOM" id="CLU_3237779_0_0_10"/>
<reference evidence="1" key="1">
    <citation type="submission" date="2011-01" db="EMBL/GenBank/DDBJ databases">
        <authorList>
            <person name="Muzny D."/>
            <person name="Qin X."/>
            <person name="Buhay C."/>
            <person name="Dugan-Rocha S."/>
            <person name="Ding Y."/>
            <person name="Chen G."/>
            <person name="Hawes A."/>
            <person name="Holder M."/>
            <person name="Jhangiani S."/>
            <person name="Johnson A."/>
            <person name="Khan Z."/>
            <person name="Li Z."/>
            <person name="Liu W."/>
            <person name="Liu X."/>
            <person name="Perez L."/>
            <person name="Shen H."/>
            <person name="Wang Q."/>
            <person name="Watt J."/>
            <person name="Xi L."/>
            <person name="Xin Y."/>
            <person name="Zhou J."/>
            <person name="Deng J."/>
            <person name="Jiang H."/>
            <person name="Liu Y."/>
            <person name="Qu J."/>
            <person name="Song X.-Z."/>
            <person name="Zhang L."/>
            <person name="Villasana D."/>
            <person name="Johnson A."/>
            <person name="Liu J."/>
            <person name="Liyanage D."/>
            <person name="Lorensuhewa L."/>
            <person name="Robinson T."/>
            <person name="Song A."/>
            <person name="Song B.-B."/>
            <person name="Dinh H."/>
            <person name="Thornton R."/>
            <person name="Coyle M."/>
            <person name="Francisco L."/>
            <person name="Jackson L."/>
            <person name="Javaid M."/>
            <person name="Korchina V."/>
            <person name="Kovar C."/>
            <person name="Mata R."/>
            <person name="Mathew T."/>
            <person name="Ngo R."/>
            <person name="Nguyen L."/>
            <person name="Nguyen N."/>
            <person name="Okwuonu G."/>
            <person name="Ongeri F."/>
            <person name="Pham C."/>
            <person name="Simmons D."/>
            <person name="Wilczek-Boney K."/>
            <person name="Hale W."/>
            <person name="Jakkamsetti A."/>
            <person name="Pham P."/>
            <person name="Ruth R."/>
            <person name="San Lucas F."/>
            <person name="Warren J."/>
            <person name="Zhang J."/>
            <person name="Zhao Z."/>
            <person name="Zhou C."/>
            <person name="Zhu D."/>
            <person name="Lee S."/>
            <person name="Bess C."/>
            <person name="Blankenburg K."/>
            <person name="Forbes L."/>
            <person name="Fu Q."/>
            <person name="Gubbala S."/>
            <person name="Hirani K."/>
            <person name="Jayaseelan J.C."/>
            <person name="Lara F."/>
            <person name="Munidasa M."/>
            <person name="Palculict T."/>
            <person name="Patil S."/>
            <person name="Pu L.-L."/>
            <person name="Saada N."/>
            <person name="Tang L."/>
            <person name="Weissenberger G."/>
            <person name="Zhu Y."/>
            <person name="Hemphill L."/>
            <person name="Shang Y."/>
            <person name="Youmans B."/>
            <person name="Ayvaz T."/>
            <person name="Ross M."/>
            <person name="Santibanez J."/>
            <person name="Aqrawi P."/>
            <person name="Gross S."/>
            <person name="Joshi V."/>
            <person name="Fowler G."/>
            <person name="Nazareth L."/>
            <person name="Reid J."/>
            <person name="Worley K."/>
            <person name="Petrosino J."/>
            <person name="Highlander S."/>
            <person name="Gibbs R."/>
        </authorList>
    </citation>
    <scope>NUCLEOTIDE SEQUENCE [LARGE SCALE GENOMIC DNA]</scope>
    <source>
        <strain evidence="1">ATCC 33269</strain>
    </source>
</reference>
<evidence type="ECO:0000313" key="2">
    <source>
        <dbReference type="Proteomes" id="UP000005580"/>
    </source>
</evidence>
<keyword evidence="2" id="KW-1185">Reference proteome</keyword>
<gene>
    <name evidence="1" type="ORF">HMPREF0663_11629</name>
</gene>
<name>E7RR28_9BACT</name>
<comment type="caution">
    <text evidence="1">The sequence shown here is derived from an EMBL/GenBank/DDBJ whole genome shotgun (WGS) entry which is preliminary data.</text>
</comment>
<organism evidence="1 2">
    <name type="scientific">Hoylesella oralis ATCC 33269</name>
    <dbReference type="NCBI Taxonomy" id="873533"/>
    <lineage>
        <taxon>Bacteria</taxon>
        <taxon>Pseudomonadati</taxon>
        <taxon>Bacteroidota</taxon>
        <taxon>Bacteroidia</taxon>
        <taxon>Bacteroidales</taxon>
        <taxon>Prevotellaceae</taxon>
        <taxon>Hoylesella</taxon>
    </lineage>
</organism>
<dbReference type="Proteomes" id="UP000005580">
    <property type="component" value="Unassembled WGS sequence"/>
</dbReference>
<proteinExistence type="predicted"/>
<protein>
    <submittedName>
        <fullName evidence="1">Uncharacterized protein</fullName>
    </submittedName>
</protein>
<accession>E7RR28</accession>
<evidence type="ECO:0000313" key="1">
    <source>
        <dbReference type="EMBL" id="EFZ36716.1"/>
    </source>
</evidence>